<feature type="compositionally biased region" description="Acidic residues" evidence="1">
    <location>
        <begin position="19"/>
        <end position="42"/>
    </location>
</feature>
<sequence>MFRHIIMDPATMIATAEKGEEEGDGDEEEAAGEEDEADEEHEDDHLGNAQAAKQQLRENTPNSSSSRKRRSSGPPETADPGSKWSRTPLLGCWTSLQQGLQEHASVVQQGGSSTAENEGDFPEGESMADDDGCSALVEKIRDPVRRELANLLVADLQVLLLGIKHPLGINYPAEGVVYIQQPSPVRDGSVEAHVSVFSRTVEFLQSGPSTCTCGVCGL</sequence>
<feature type="compositionally biased region" description="Polar residues" evidence="1">
    <location>
        <begin position="103"/>
        <end position="116"/>
    </location>
</feature>
<evidence type="ECO:0000313" key="3">
    <source>
        <dbReference type="Proteomes" id="UP000636709"/>
    </source>
</evidence>
<keyword evidence="3" id="KW-1185">Reference proteome</keyword>
<dbReference type="OrthoDB" id="1862401at2759"/>
<dbReference type="AlphaFoldDB" id="A0A835FFM7"/>
<name>A0A835FFM7_9POAL</name>
<proteinExistence type="predicted"/>
<accession>A0A835FFM7</accession>
<feature type="region of interest" description="Disordered" evidence="1">
    <location>
        <begin position="103"/>
        <end position="130"/>
    </location>
</feature>
<feature type="compositionally biased region" description="Polar residues" evidence="1">
    <location>
        <begin position="51"/>
        <end position="62"/>
    </location>
</feature>
<protein>
    <submittedName>
        <fullName evidence="2">Uncharacterized protein</fullName>
    </submittedName>
</protein>
<reference evidence="2" key="1">
    <citation type="submission" date="2020-07" db="EMBL/GenBank/DDBJ databases">
        <title>Genome sequence and genetic diversity analysis of an under-domesticated orphan crop, white fonio (Digitaria exilis).</title>
        <authorList>
            <person name="Bennetzen J.L."/>
            <person name="Chen S."/>
            <person name="Ma X."/>
            <person name="Wang X."/>
            <person name="Yssel A.E.J."/>
            <person name="Chaluvadi S.R."/>
            <person name="Johnson M."/>
            <person name="Gangashetty P."/>
            <person name="Hamidou F."/>
            <person name="Sanogo M.D."/>
            <person name="Zwaenepoel A."/>
            <person name="Wallace J."/>
            <person name="Van De Peer Y."/>
            <person name="Van Deynze A."/>
        </authorList>
    </citation>
    <scope>NUCLEOTIDE SEQUENCE</scope>
    <source>
        <tissue evidence="2">Leaves</tissue>
    </source>
</reference>
<feature type="region of interest" description="Disordered" evidence="1">
    <location>
        <begin position="1"/>
        <end position="86"/>
    </location>
</feature>
<dbReference type="Proteomes" id="UP000636709">
    <property type="component" value="Unassembled WGS sequence"/>
</dbReference>
<comment type="caution">
    <text evidence="2">The sequence shown here is derived from an EMBL/GenBank/DDBJ whole genome shotgun (WGS) entry which is preliminary data.</text>
</comment>
<organism evidence="2 3">
    <name type="scientific">Digitaria exilis</name>
    <dbReference type="NCBI Taxonomy" id="1010633"/>
    <lineage>
        <taxon>Eukaryota</taxon>
        <taxon>Viridiplantae</taxon>
        <taxon>Streptophyta</taxon>
        <taxon>Embryophyta</taxon>
        <taxon>Tracheophyta</taxon>
        <taxon>Spermatophyta</taxon>
        <taxon>Magnoliopsida</taxon>
        <taxon>Liliopsida</taxon>
        <taxon>Poales</taxon>
        <taxon>Poaceae</taxon>
        <taxon>PACMAD clade</taxon>
        <taxon>Panicoideae</taxon>
        <taxon>Panicodae</taxon>
        <taxon>Paniceae</taxon>
        <taxon>Anthephorinae</taxon>
        <taxon>Digitaria</taxon>
    </lineage>
</organism>
<dbReference type="EMBL" id="JACEFO010000961">
    <property type="protein sequence ID" value="KAF8751955.1"/>
    <property type="molecule type" value="Genomic_DNA"/>
</dbReference>
<evidence type="ECO:0000256" key="1">
    <source>
        <dbReference type="SAM" id="MobiDB-lite"/>
    </source>
</evidence>
<gene>
    <name evidence="2" type="ORF">HU200_012015</name>
</gene>
<evidence type="ECO:0000313" key="2">
    <source>
        <dbReference type="EMBL" id="KAF8751955.1"/>
    </source>
</evidence>
<feature type="compositionally biased region" description="Acidic residues" evidence="1">
    <location>
        <begin position="117"/>
        <end position="130"/>
    </location>
</feature>